<dbReference type="EMBL" id="JASVDS010000001">
    <property type="protein sequence ID" value="MDL5030334.1"/>
    <property type="molecule type" value="Genomic_DNA"/>
</dbReference>
<feature type="signal peptide" evidence="4">
    <location>
        <begin position="1"/>
        <end position="22"/>
    </location>
</feature>
<comment type="caution">
    <text evidence="7">The sequence shown here is derived from an EMBL/GenBank/DDBJ whole genome shotgun (WGS) entry which is preliminary data.</text>
</comment>
<name>A0ABT7LBV2_9BURK</name>
<keyword evidence="4" id="KW-0732">Signal</keyword>
<dbReference type="PANTHER" id="PTHR11851">
    <property type="entry name" value="METALLOPROTEASE"/>
    <property type="match status" value="1"/>
</dbReference>
<dbReference type="Pfam" id="PF00675">
    <property type="entry name" value="Peptidase_M16"/>
    <property type="match status" value="1"/>
</dbReference>
<evidence type="ECO:0000256" key="3">
    <source>
        <dbReference type="RuleBase" id="RU004447"/>
    </source>
</evidence>
<dbReference type="InterPro" id="IPR007863">
    <property type="entry name" value="Peptidase_M16_C"/>
</dbReference>
<accession>A0ABT7LBV2</accession>
<evidence type="ECO:0000259" key="5">
    <source>
        <dbReference type="Pfam" id="PF00675"/>
    </source>
</evidence>
<evidence type="ECO:0000256" key="4">
    <source>
        <dbReference type="SAM" id="SignalP"/>
    </source>
</evidence>
<feature type="chain" id="PRO_5045448443" evidence="4">
    <location>
        <begin position="23"/>
        <end position="903"/>
    </location>
</feature>
<feature type="domain" description="Peptidase M16 C-terminal" evidence="6">
    <location>
        <begin position="656"/>
        <end position="835"/>
    </location>
</feature>
<evidence type="ECO:0000313" key="8">
    <source>
        <dbReference type="Proteomes" id="UP001238603"/>
    </source>
</evidence>
<proteinExistence type="inferred from homology"/>
<dbReference type="RefSeq" id="WP_285980474.1">
    <property type="nucleotide sequence ID" value="NZ_JASVDS010000001.1"/>
</dbReference>
<dbReference type="InterPro" id="IPR011249">
    <property type="entry name" value="Metalloenz_LuxS/M16"/>
</dbReference>
<dbReference type="SUPFAM" id="SSF63411">
    <property type="entry name" value="LuxS/MPP-like metallohydrolase"/>
    <property type="match status" value="4"/>
</dbReference>
<reference evidence="7 8" key="1">
    <citation type="submission" date="2023-06" db="EMBL/GenBank/DDBJ databases">
        <title>Pelomonas sp. APW6 16S ribosomal RNA gene genome sequencing and assembly.</title>
        <authorList>
            <person name="Woo H."/>
        </authorList>
    </citation>
    <scope>NUCLEOTIDE SEQUENCE [LARGE SCALE GENOMIC DNA]</scope>
    <source>
        <strain evidence="7 8">APW6</strain>
    </source>
</reference>
<dbReference type="Gene3D" id="3.30.830.10">
    <property type="entry name" value="Metalloenzyme, LuxS/M16 peptidase-like"/>
    <property type="match status" value="4"/>
</dbReference>
<evidence type="ECO:0000259" key="6">
    <source>
        <dbReference type="Pfam" id="PF05193"/>
    </source>
</evidence>
<gene>
    <name evidence="7" type="ORF">QRD43_00335</name>
</gene>
<dbReference type="Proteomes" id="UP001238603">
    <property type="component" value="Unassembled WGS sequence"/>
</dbReference>
<comment type="similarity">
    <text evidence="2 3">Belongs to the peptidase M16 family.</text>
</comment>
<evidence type="ECO:0000313" key="7">
    <source>
        <dbReference type="EMBL" id="MDL5030334.1"/>
    </source>
</evidence>
<dbReference type="PANTHER" id="PTHR11851:SF49">
    <property type="entry name" value="MITOCHONDRIAL-PROCESSING PEPTIDASE SUBUNIT ALPHA"/>
    <property type="match status" value="1"/>
</dbReference>
<keyword evidence="8" id="KW-1185">Reference proteome</keyword>
<dbReference type="InterPro" id="IPR050361">
    <property type="entry name" value="MPP/UQCRC_Complex"/>
</dbReference>
<dbReference type="InterPro" id="IPR001431">
    <property type="entry name" value="Pept_M16_Zn_BS"/>
</dbReference>
<comment type="cofactor">
    <cofactor evidence="1">
        <name>Zn(2+)</name>
        <dbReference type="ChEBI" id="CHEBI:29105"/>
    </cofactor>
</comment>
<dbReference type="InterPro" id="IPR011765">
    <property type="entry name" value="Pept_M16_N"/>
</dbReference>
<feature type="domain" description="Peptidase M16 N-terminal" evidence="5">
    <location>
        <begin position="45"/>
        <end position="190"/>
    </location>
</feature>
<feature type="domain" description="Peptidase M16 C-terminal" evidence="6">
    <location>
        <begin position="199"/>
        <end position="374"/>
    </location>
</feature>
<organism evidence="7 8">
    <name type="scientific">Roseateles subflavus</name>
    <dbReference type="NCBI Taxonomy" id="3053353"/>
    <lineage>
        <taxon>Bacteria</taxon>
        <taxon>Pseudomonadati</taxon>
        <taxon>Pseudomonadota</taxon>
        <taxon>Betaproteobacteria</taxon>
        <taxon>Burkholderiales</taxon>
        <taxon>Sphaerotilaceae</taxon>
        <taxon>Roseateles</taxon>
    </lineage>
</organism>
<sequence>MIRKLHPLSLAVGLAFAFGAQAHSLKPVNSVEGITEYRLPNGLQVLLAPDASKPTTTVNVTYRVGSKHENYGETGMAHLLEHLIFKGSPKHQDPWSDFTKRGFAANGSTWFDRTNYFAAFAANDANLKWYLEWQADAMVNSYIARRHLDTEMTVVRNEMEMGENDPGGVTTQRTLASMYQWHNYGKDTIGARADVENVDIGRLQAFYRNYYQPDNATLIVAGKFDANQVLDWVEQSFGKLPRPKRQLTKLYTIDPVQDGEHAVTVRRQGGTPMSLAAYHVTPGAHPDYAAIEVLNLILTEAPGGRLHKRLVEETKLAASVGNFGLALAEPGFTMMIAELAPKASQDELNRELIAVTEGFAERPVTEEELKRAQTRWLNRWEKLFTSPEQVGITLSETIAQGDWRLFFLLRDRIKALTVADVQRVATERFLPANRTLSQYLPTDKPVRAPAPVFADVAAELKTFKPQAAAGVVAAFDASPANLDRSAQRSQLPNGLKLALLPKPTRGEAVRGTLSLQLGDAKSLFGQQSVADLTAAMLKMGTVSKTREQLRDALDAAKVELQIGNPSADRLTVSWSTKKEFATQALALVAEMLKSPRLDAPALEELRAQALTGIQAQKDNPEGIAQKAAGIALNTEPRGDVRHVRSFDEEEADVKAVTLEQVKAFHAAFYGASQAQLALVGDFDAAAAKAAITADLGGWSAKTAYQRIPRLHVDKPGQVQLLRTPDKQNAMMLGIQSLPLNDSTPDFAALQLANHILGGGGNSRLWTRIREKEGLSYGTGTGVNLGSEDPSGAWFVYAIFAPQNREKVETALREEVARALKDGFSAKELDEAKQALLNQRRLSLAQDGAVAGMLSGQQRLGRTFAREQQLNDALQKQSLEQVNEALRKHFKLEAFQLVFAGDFK</sequence>
<dbReference type="PROSITE" id="PS00143">
    <property type="entry name" value="INSULINASE"/>
    <property type="match status" value="1"/>
</dbReference>
<protein>
    <submittedName>
        <fullName evidence="7">Pitrilysin family protein</fullName>
    </submittedName>
</protein>
<dbReference type="Pfam" id="PF05193">
    <property type="entry name" value="Peptidase_M16_C"/>
    <property type="match status" value="2"/>
</dbReference>
<evidence type="ECO:0000256" key="2">
    <source>
        <dbReference type="ARBA" id="ARBA00007261"/>
    </source>
</evidence>
<evidence type="ECO:0000256" key="1">
    <source>
        <dbReference type="ARBA" id="ARBA00001947"/>
    </source>
</evidence>